<feature type="compositionally biased region" description="Basic and acidic residues" evidence="10">
    <location>
        <begin position="602"/>
        <end position="611"/>
    </location>
</feature>
<evidence type="ECO:0000256" key="8">
    <source>
        <dbReference type="ARBA" id="ARBA00023170"/>
    </source>
</evidence>
<feature type="domain" description="Nuclear receptor" evidence="11">
    <location>
        <begin position="476"/>
        <end position="556"/>
    </location>
</feature>
<keyword evidence="8" id="KW-0675">Receptor</keyword>
<accession>A0ABD2M922</accession>
<keyword evidence="9" id="KW-0539">Nucleus</keyword>
<name>A0ABD2M922_9BILA</name>
<evidence type="ECO:0000256" key="4">
    <source>
        <dbReference type="ARBA" id="ARBA00022833"/>
    </source>
</evidence>
<dbReference type="Proteomes" id="UP001620626">
    <property type="component" value="Unassembled WGS sequence"/>
</dbReference>
<keyword evidence="7" id="KW-0804">Transcription</keyword>
<gene>
    <name evidence="12" type="ORF">niasHT_001771</name>
</gene>
<keyword evidence="13" id="KW-1185">Reference proteome</keyword>
<evidence type="ECO:0000256" key="6">
    <source>
        <dbReference type="ARBA" id="ARBA00023125"/>
    </source>
</evidence>
<dbReference type="GO" id="GO:0003677">
    <property type="term" value="F:DNA binding"/>
    <property type="evidence" value="ECO:0007669"/>
    <property type="project" value="UniProtKB-KW"/>
</dbReference>
<proteinExistence type="inferred from homology"/>
<evidence type="ECO:0000256" key="2">
    <source>
        <dbReference type="ARBA" id="ARBA00022723"/>
    </source>
</evidence>
<evidence type="ECO:0000256" key="1">
    <source>
        <dbReference type="ARBA" id="ARBA00005993"/>
    </source>
</evidence>
<keyword evidence="6" id="KW-0238">DNA-binding</keyword>
<dbReference type="AlphaFoldDB" id="A0ABD2M922"/>
<dbReference type="SUPFAM" id="SSF57716">
    <property type="entry name" value="Glucocorticoid receptor-like (DNA-binding domain)"/>
    <property type="match status" value="1"/>
</dbReference>
<evidence type="ECO:0000256" key="3">
    <source>
        <dbReference type="ARBA" id="ARBA00022771"/>
    </source>
</evidence>
<keyword evidence="4" id="KW-0862">Zinc</keyword>
<evidence type="ECO:0000259" key="11">
    <source>
        <dbReference type="PROSITE" id="PS51030"/>
    </source>
</evidence>
<feature type="compositionally biased region" description="Polar residues" evidence="10">
    <location>
        <begin position="633"/>
        <end position="645"/>
    </location>
</feature>
<evidence type="ECO:0000256" key="10">
    <source>
        <dbReference type="SAM" id="MobiDB-lite"/>
    </source>
</evidence>
<dbReference type="Gene3D" id="3.30.50.10">
    <property type="entry name" value="Erythroid Transcription Factor GATA-1, subunit A"/>
    <property type="match status" value="1"/>
</dbReference>
<sequence length="666" mass="70875">MIGCSVASLAKQSEKAQKAEDQREWRGTTAKWQAKLRKDHSQIEECRAVVSKRSSQTGGFATSQLQQHFAKPAFWQGQLPSAPVPSSAPFSSSAPLSTPVPSSASTPFSSSAPLSTPVPSSASTHFSASVPPSASTPSSALSSTLHAPGTVLPFSHSLIGTSSFYKALPTSSSSPPMQLPAFYQQNVSASQLNVPSVVGQPNSSVSASLASLVHPPPVFAAPSPANSLHTPNSAAVRFPFSTCVGPMMSHFEMIGTDNQMFPQNVRLNSGLALCSSAPFGGHIGTSLTSAVTVSPAAVTSVGGGELQQFAIPRISQHSQAQPVQGLQFALGQSAIFGGESARDGGGQQTQHLFDLSNSIICTNGSSMANASVISMAAAISKSSLLSQCQSQQTTKQNCASRQRTYALSDSPVPSPLKQPAEAADTVKIPKETITVPLERSCASASSVGSAVVFGRLPFLLPFIKYYKLLALPFGQFPSFLVCYLAASNGLHFGARTCAACAAFFRRSISDQKRYICKRSQRCVIRAMETQGYRKMCRNCRMKRCLEIGMLPENVQNKRNKRDFYFADALSNAISQQQRQQQNERTTQANGGGTEGEAAQSPRGERRQRTECRGPTPAATARTDFGINVFGDAQRQNGNELQQKTASGDKTKAENGTGPWDITLREM</sequence>
<dbReference type="SMART" id="SM00399">
    <property type="entry name" value="ZnF_C4"/>
    <property type="match status" value="1"/>
</dbReference>
<comment type="caution">
    <text evidence="12">The sequence shown here is derived from an EMBL/GenBank/DDBJ whole genome shotgun (WGS) entry which is preliminary data.</text>
</comment>
<evidence type="ECO:0000256" key="5">
    <source>
        <dbReference type="ARBA" id="ARBA00023015"/>
    </source>
</evidence>
<dbReference type="Pfam" id="PF00105">
    <property type="entry name" value="zf-C4"/>
    <property type="match status" value="1"/>
</dbReference>
<feature type="region of interest" description="Disordered" evidence="10">
    <location>
        <begin position="574"/>
        <end position="666"/>
    </location>
</feature>
<organism evidence="12 13">
    <name type="scientific">Heterodera trifolii</name>
    <dbReference type="NCBI Taxonomy" id="157864"/>
    <lineage>
        <taxon>Eukaryota</taxon>
        <taxon>Metazoa</taxon>
        <taxon>Ecdysozoa</taxon>
        <taxon>Nematoda</taxon>
        <taxon>Chromadorea</taxon>
        <taxon>Rhabditida</taxon>
        <taxon>Tylenchina</taxon>
        <taxon>Tylenchomorpha</taxon>
        <taxon>Tylenchoidea</taxon>
        <taxon>Heteroderidae</taxon>
        <taxon>Heteroderinae</taxon>
        <taxon>Heterodera</taxon>
    </lineage>
</organism>
<feature type="region of interest" description="Disordered" evidence="10">
    <location>
        <begin position="85"/>
        <end position="142"/>
    </location>
</feature>
<dbReference type="InterPro" id="IPR001628">
    <property type="entry name" value="Znf_hrmn_rcpt"/>
</dbReference>
<dbReference type="EMBL" id="JBICBT010000082">
    <property type="protein sequence ID" value="KAL3123941.1"/>
    <property type="molecule type" value="Genomic_DNA"/>
</dbReference>
<feature type="compositionally biased region" description="Low complexity" evidence="10">
    <location>
        <begin position="575"/>
        <end position="587"/>
    </location>
</feature>
<keyword evidence="3" id="KW-0863">Zinc-finger</keyword>
<dbReference type="InterPro" id="IPR013088">
    <property type="entry name" value="Znf_NHR/GATA"/>
</dbReference>
<dbReference type="PANTHER" id="PTHR46397:SF5">
    <property type="entry name" value="NUCLEAR HORMONE RECEPTOR FAMILY MEMBER NHR-20"/>
    <property type="match status" value="1"/>
</dbReference>
<protein>
    <recommendedName>
        <fullName evidence="11">Nuclear receptor domain-containing protein</fullName>
    </recommendedName>
</protein>
<feature type="compositionally biased region" description="Basic and acidic residues" evidence="10">
    <location>
        <begin position="12"/>
        <end position="26"/>
    </location>
</feature>
<comment type="similarity">
    <text evidence="1">Belongs to the nuclear hormone receptor family.</text>
</comment>
<dbReference type="PANTHER" id="PTHR46397">
    <property type="entry name" value="NUCLEAR HORMONE RECEPTOR FAMILY-RELATED"/>
    <property type="match status" value="1"/>
</dbReference>
<dbReference type="GO" id="GO:0008270">
    <property type="term" value="F:zinc ion binding"/>
    <property type="evidence" value="ECO:0007669"/>
    <property type="project" value="UniProtKB-KW"/>
</dbReference>
<keyword evidence="5" id="KW-0805">Transcription regulation</keyword>
<reference evidence="12 13" key="1">
    <citation type="submission" date="2024-10" db="EMBL/GenBank/DDBJ databases">
        <authorList>
            <person name="Kim D."/>
        </authorList>
    </citation>
    <scope>NUCLEOTIDE SEQUENCE [LARGE SCALE GENOMIC DNA]</scope>
    <source>
        <strain evidence="12">BH-2024</strain>
    </source>
</reference>
<evidence type="ECO:0000313" key="13">
    <source>
        <dbReference type="Proteomes" id="UP001620626"/>
    </source>
</evidence>
<dbReference type="PROSITE" id="PS51030">
    <property type="entry name" value="NUCLEAR_REC_DBD_2"/>
    <property type="match status" value="1"/>
</dbReference>
<evidence type="ECO:0000256" key="7">
    <source>
        <dbReference type="ARBA" id="ARBA00023163"/>
    </source>
</evidence>
<keyword evidence="2" id="KW-0479">Metal-binding</keyword>
<evidence type="ECO:0000313" key="12">
    <source>
        <dbReference type="EMBL" id="KAL3123941.1"/>
    </source>
</evidence>
<feature type="compositionally biased region" description="Low complexity" evidence="10">
    <location>
        <begin position="85"/>
        <end position="117"/>
    </location>
</feature>
<evidence type="ECO:0000256" key="9">
    <source>
        <dbReference type="ARBA" id="ARBA00023242"/>
    </source>
</evidence>
<feature type="region of interest" description="Disordered" evidence="10">
    <location>
        <begin position="1"/>
        <end position="26"/>
    </location>
</feature>
<feature type="compositionally biased region" description="Low complexity" evidence="10">
    <location>
        <begin position="127"/>
        <end position="142"/>
    </location>
</feature>